<dbReference type="GO" id="GO:0016787">
    <property type="term" value="F:hydrolase activity"/>
    <property type="evidence" value="ECO:0007669"/>
    <property type="project" value="UniProtKB-KW"/>
</dbReference>
<feature type="domain" description="M23ase beta-sheet core" evidence="3">
    <location>
        <begin position="182"/>
        <end position="277"/>
    </location>
</feature>
<evidence type="ECO:0000313" key="4">
    <source>
        <dbReference type="EMBL" id="MFC4267152.1"/>
    </source>
</evidence>
<dbReference type="PANTHER" id="PTHR21666:SF289">
    <property type="entry name" value="L-ALA--D-GLU ENDOPEPTIDASE"/>
    <property type="match status" value="1"/>
</dbReference>
<name>A0ABV8R576_9MICC</name>
<evidence type="ECO:0000313" key="5">
    <source>
        <dbReference type="Proteomes" id="UP001595773"/>
    </source>
</evidence>
<dbReference type="EMBL" id="JBHSCQ010000024">
    <property type="protein sequence ID" value="MFC4267152.1"/>
    <property type="molecule type" value="Genomic_DNA"/>
</dbReference>
<evidence type="ECO:0000256" key="1">
    <source>
        <dbReference type="ARBA" id="ARBA00022729"/>
    </source>
</evidence>
<dbReference type="Proteomes" id="UP001595773">
    <property type="component" value="Unassembled WGS sequence"/>
</dbReference>
<dbReference type="CDD" id="cd12797">
    <property type="entry name" value="M23_peptidase"/>
    <property type="match status" value="1"/>
</dbReference>
<dbReference type="RefSeq" id="WP_230068345.1">
    <property type="nucleotide sequence ID" value="NZ_BAABLL010000017.1"/>
</dbReference>
<organism evidence="4 5">
    <name type="scientific">Arthrobacter cryoconiti</name>
    <dbReference type="NCBI Taxonomy" id="748907"/>
    <lineage>
        <taxon>Bacteria</taxon>
        <taxon>Bacillati</taxon>
        <taxon>Actinomycetota</taxon>
        <taxon>Actinomycetes</taxon>
        <taxon>Micrococcales</taxon>
        <taxon>Micrococcaceae</taxon>
        <taxon>Arthrobacter</taxon>
    </lineage>
</organism>
<feature type="compositionally biased region" description="Low complexity" evidence="2">
    <location>
        <begin position="135"/>
        <end position="152"/>
    </location>
</feature>
<reference evidence="5" key="1">
    <citation type="journal article" date="2019" name="Int. J. Syst. Evol. Microbiol.">
        <title>The Global Catalogue of Microorganisms (GCM) 10K type strain sequencing project: providing services to taxonomists for standard genome sequencing and annotation.</title>
        <authorList>
            <consortium name="The Broad Institute Genomics Platform"/>
            <consortium name="The Broad Institute Genome Sequencing Center for Infectious Disease"/>
            <person name="Wu L."/>
            <person name="Ma J."/>
        </authorList>
    </citation>
    <scope>NUCLEOTIDE SEQUENCE [LARGE SCALE GENOMIC DNA]</scope>
    <source>
        <strain evidence="5">CGMCC 1.10698</strain>
    </source>
</reference>
<keyword evidence="4" id="KW-0378">Hydrolase</keyword>
<dbReference type="InterPro" id="IPR011055">
    <property type="entry name" value="Dup_hybrid_motif"/>
</dbReference>
<protein>
    <submittedName>
        <fullName evidence="4">M23 family metallopeptidase</fullName>
        <ecNumber evidence="4">3.4.24.-</ecNumber>
    </submittedName>
</protein>
<keyword evidence="1" id="KW-0732">Signal</keyword>
<comment type="caution">
    <text evidence="4">The sequence shown here is derived from an EMBL/GenBank/DDBJ whole genome shotgun (WGS) entry which is preliminary data.</text>
</comment>
<dbReference type="Gene3D" id="2.70.70.10">
    <property type="entry name" value="Glucose Permease (Domain IIA)"/>
    <property type="match status" value="1"/>
</dbReference>
<proteinExistence type="predicted"/>
<accession>A0ABV8R576</accession>
<dbReference type="SUPFAM" id="SSF51261">
    <property type="entry name" value="Duplicated hybrid motif"/>
    <property type="match status" value="1"/>
</dbReference>
<feature type="region of interest" description="Disordered" evidence="2">
    <location>
        <begin position="1"/>
        <end position="39"/>
    </location>
</feature>
<keyword evidence="5" id="KW-1185">Reference proteome</keyword>
<sequence length="281" mass="28414">MTDHRQHGRRRATTPKAAPQSRGRHWASPPASPPAAPSGRARLARQLGTVTASGLIAVIGLTAAHAGTPHSSGATADASTELLNHAAQSQVTASKDVQISFATPVVSSTRKPAPPVQSPAAELALTSTNNPQTVASPSTAPPAATMAPAPSSKNLRPPLAAMTINSPFGYRSSPLTGATGELHTGLDLAATCSTTVFAAGSGTVSEAGWSPYGGGNRIVIDHGNGIQTSYNHLESIGVSVGQQVTQGMQVAGAGTTGNSTGCHLHFEVMVNGETVNPSPFL</sequence>
<dbReference type="InterPro" id="IPR016047">
    <property type="entry name" value="M23ase_b-sheet_dom"/>
</dbReference>
<dbReference type="InterPro" id="IPR050570">
    <property type="entry name" value="Cell_wall_metabolism_enzyme"/>
</dbReference>
<evidence type="ECO:0000256" key="2">
    <source>
        <dbReference type="SAM" id="MobiDB-lite"/>
    </source>
</evidence>
<feature type="compositionally biased region" description="Basic residues" evidence="2">
    <location>
        <begin position="1"/>
        <end position="13"/>
    </location>
</feature>
<evidence type="ECO:0000259" key="3">
    <source>
        <dbReference type="Pfam" id="PF01551"/>
    </source>
</evidence>
<feature type="region of interest" description="Disordered" evidence="2">
    <location>
        <begin position="128"/>
        <end position="157"/>
    </location>
</feature>
<dbReference type="EC" id="3.4.24.-" evidence="4"/>
<dbReference type="PANTHER" id="PTHR21666">
    <property type="entry name" value="PEPTIDASE-RELATED"/>
    <property type="match status" value="1"/>
</dbReference>
<dbReference type="Pfam" id="PF01551">
    <property type="entry name" value="Peptidase_M23"/>
    <property type="match status" value="1"/>
</dbReference>
<gene>
    <name evidence="4" type="ORF">ACFOW9_16205</name>
</gene>